<sequence>MVPSCVTLMLCVLFTLISIVSSAENKYTSKYDKVDVDAIIKNERILKRYVDCLMDRSSCTPDAKLLKALLPDALQTNCAKCTDAQKIMAGKVLGHLLQFKRPYWDELTKKYDPDGSFRKRQGYDEDPDDIDYSNYDDSSRP</sequence>
<keyword evidence="2" id="KW-0732">Signal</keyword>
<dbReference type="PANTHER" id="PTHR11257">
    <property type="entry name" value="CHEMOSENSORY PROTEIN-RELATED"/>
    <property type="match status" value="1"/>
</dbReference>
<reference evidence="3" key="2">
    <citation type="submission" date="2018-01" db="EMBL/GenBank/DDBJ databases">
        <authorList>
            <person name="Gaut B.S."/>
            <person name="Morton B.R."/>
            <person name="Clegg M.T."/>
            <person name="Duvall M.R."/>
        </authorList>
    </citation>
    <scope>NUCLEOTIDE SEQUENCE</scope>
</reference>
<dbReference type="Gene3D" id="1.10.2080.10">
    <property type="entry name" value="Insect odorant-binding protein A10/Ejaculatory bulb-specific protein 3"/>
    <property type="match status" value="1"/>
</dbReference>
<feature type="chain" id="PRO_5016814738" evidence="2">
    <location>
        <begin position="23"/>
        <end position="141"/>
    </location>
</feature>
<reference evidence="3" key="1">
    <citation type="journal article" date="2018" name="Sci. Rep.">
        <title>Identification and expression analysis of putative chemoreception genes from Cyrtorhinus lividipennis (Hemiptera: Miridae) antennal transcriptome.</title>
        <authorList>
            <person name="Wang G.Y."/>
            <person name="Zhu J.L."/>
            <person name="Zhou W.W."/>
            <person name="Liu S."/>
            <person name="Khairul Q.M."/>
            <person name="Ansari N.A."/>
            <person name="Zhu Z.R."/>
        </authorList>
    </citation>
    <scope>NUCLEOTIDE SEQUENCE</scope>
</reference>
<dbReference type="EMBL" id="MG751820">
    <property type="protein sequence ID" value="AXU25088.1"/>
    <property type="molecule type" value="mRNA"/>
</dbReference>
<dbReference type="SUPFAM" id="SSF100910">
    <property type="entry name" value="Chemosensory protein Csp2"/>
    <property type="match status" value="1"/>
</dbReference>
<evidence type="ECO:0000313" key="3">
    <source>
        <dbReference type="EMBL" id="AXU25088.1"/>
    </source>
</evidence>
<proteinExistence type="evidence at transcript level"/>
<name>A0A346TI05_9HEMI</name>
<feature type="region of interest" description="Disordered" evidence="1">
    <location>
        <begin position="112"/>
        <end position="141"/>
    </location>
</feature>
<dbReference type="AlphaFoldDB" id="A0A346TI05"/>
<dbReference type="PANTHER" id="PTHR11257:SF12">
    <property type="entry name" value="EJACULATORY BULB-SPECIFIC PROTEIN 3-RELATED"/>
    <property type="match status" value="1"/>
</dbReference>
<dbReference type="Pfam" id="PF03392">
    <property type="entry name" value="OS-D"/>
    <property type="match status" value="1"/>
</dbReference>
<feature type="compositionally biased region" description="Basic and acidic residues" evidence="1">
    <location>
        <begin position="112"/>
        <end position="123"/>
    </location>
</feature>
<evidence type="ECO:0000256" key="1">
    <source>
        <dbReference type="SAM" id="MobiDB-lite"/>
    </source>
</evidence>
<dbReference type="InterPro" id="IPR036682">
    <property type="entry name" value="OS_D_A10/PebIII_sf"/>
</dbReference>
<evidence type="ECO:0000256" key="2">
    <source>
        <dbReference type="SAM" id="SignalP"/>
    </source>
</evidence>
<dbReference type="InterPro" id="IPR005055">
    <property type="entry name" value="A10/PebIII"/>
</dbReference>
<accession>A0A346TI05</accession>
<protein>
    <submittedName>
        <fullName evidence="3">Chemosensory protein 9</fullName>
    </submittedName>
</protein>
<feature type="compositionally biased region" description="Low complexity" evidence="1">
    <location>
        <begin position="132"/>
        <end position="141"/>
    </location>
</feature>
<feature type="signal peptide" evidence="2">
    <location>
        <begin position="1"/>
        <end position="22"/>
    </location>
</feature>
<organism evidence="3">
    <name type="scientific">Cyrtorhinus lividipennis</name>
    <dbReference type="NCBI Taxonomy" id="1032904"/>
    <lineage>
        <taxon>Eukaryota</taxon>
        <taxon>Metazoa</taxon>
        <taxon>Ecdysozoa</taxon>
        <taxon>Arthropoda</taxon>
        <taxon>Hexapoda</taxon>
        <taxon>Insecta</taxon>
        <taxon>Pterygota</taxon>
        <taxon>Neoptera</taxon>
        <taxon>Paraneoptera</taxon>
        <taxon>Hemiptera</taxon>
        <taxon>Heteroptera</taxon>
        <taxon>Panheteroptera</taxon>
        <taxon>Cimicomorpha</taxon>
        <taxon>Miridae</taxon>
        <taxon>Orthotylini</taxon>
        <taxon>Cyrtorhinus</taxon>
    </lineage>
</organism>